<evidence type="ECO:0000259" key="2">
    <source>
        <dbReference type="Pfam" id="PF07510"/>
    </source>
</evidence>
<accession>A0ABU6IKH1</accession>
<dbReference type="InterPro" id="IPR004919">
    <property type="entry name" value="GmrSD_N"/>
</dbReference>
<keyword evidence="4" id="KW-1185">Reference proteome</keyword>
<evidence type="ECO:0000259" key="1">
    <source>
        <dbReference type="Pfam" id="PF03235"/>
    </source>
</evidence>
<dbReference type="EMBL" id="JAYMFF010000024">
    <property type="protein sequence ID" value="MEC4176912.1"/>
    <property type="molecule type" value="Genomic_DNA"/>
</dbReference>
<dbReference type="Pfam" id="PF03235">
    <property type="entry name" value="GmrSD_N"/>
    <property type="match status" value="1"/>
</dbReference>
<gene>
    <name evidence="3" type="ORF">VIN30_10680</name>
</gene>
<feature type="domain" description="GmrSD restriction endonucleases N-terminal" evidence="1">
    <location>
        <begin position="10"/>
        <end position="216"/>
    </location>
</feature>
<dbReference type="PANTHER" id="PTHR35149:SF2">
    <property type="entry name" value="DUF262 DOMAIN-CONTAINING PROTEIN"/>
    <property type="match status" value="1"/>
</dbReference>
<dbReference type="Proteomes" id="UP001349994">
    <property type="component" value="Unassembled WGS sequence"/>
</dbReference>
<evidence type="ECO:0000313" key="4">
    <source>
        <dbReference type="Proteomes" id="UP001349994"/>
    </source>
</evidence>
<sequence>MKGEERYLVNLLEGTKTRFHIPVYQRNYDWRIEDCKQLFDDLEELAVGSESTHFFGSIVSQADGDVRIVIDGQQRITTSYLLLLALVHLLQKGSIVSEDANLAEMINEEYLIDKWHKNDSKLKLKLIKDDQRAFEAIYSADESKFISTSNITVNYNYFRKRIAASELSADQLQLAIEKLMVIDIKLDGTDDAQRIFESLNSTGLELSEGDKIRNFILMGLDSESQEKYYEEYWNRIEKNTDYDVSSFARDWLAATQRKTPAIKKVYAIFKNYVRGNGIETNYLLENLLRHSEYYRLIRKHDSGNASIDAVLKRLVLLDTSVVNPYLLNLFEYRETQKITDAEIAESLEAIENYIFRRWVCKVPTNALNKVFETLHSETLRGAKSENRYPDVLKYILLAKEGSGRYPRDEEFMDEFERRDFYRIGAYRFYLYDKLENGNSLERVNIVGGMKEDRYTVEHVMPQSLSPSWKEDLGADYERVHDRWLNSLANLTLTAYNSQYSNKRFIDKRDSEGGFKDTGFRMSKQIADSEKWTEAELEQRNKWLKKRFLELWPTIETSYMPAFDMHEEVGLDEDFEFTNRKIAAYTFLGSRFTTRNWAEMICGVLSSVYDLDPSALLRYIPDGEFPARFFFSEESDYCYEIAAGLYFNPGSSTLTKIDILKRVFSAAQLDASELTFELYRNKEEE</sequence>
<dbReference type="PANTHER" id="PTHR35149">
    <property type="entry name" value="SLL5132 PROTEIN"/>
    <property type="match status" value="1"/>
</dbReference>
<name>A0ABU6IKH1_9ACTN</name>
<proteinExistence type="predicted"/>
<feature type="domain" description="GmrSD restriction endonucleases C-terminal" evidence="2">
    <location>
        <begin position="405"/>
        <end position="545"/>
    </location>
</feature>
<evidence type="ECO:0000313" key="3">
    <source>
        <dbReference type="EMBL" id="MEC4176912.1"/>
    </source>
</evidence>
<organism evidence="3 4">
    <name type="scientific">Adlercreutzia wanghongyangiae</name>
    <dbReference type="NCBI Taxonomy" id="3111451"/>
    <lineage>
        <taxon>Bacteria</taxon>
        <taxon>Bacillati</taxon>
        <taxon>Actinomycetota</taxon>
        <taxon>Coriobacteriia</taxon>
        <taxon>Eggerthellales</taxon>
        <taxon>Eggerthellaceae</taxon>
        <taxon>Adlercreutzia</taxon>
    </lineage>
</organism>
<protein>
    <submittedName>
        <fullName evidence="3">DUF262 domain-containing protein</fullName>
    </submittedName>
</protein>
<dbReference type="InterPro" id="IPR011089">
    <property type="entry name" value="GmrSD_C"/>
</dbReference>
<reference evidence="3 4" key="1">
    <citation type="submission" date="2024-01" db="EMBL/GenBank/DDBJ databases">
        <title>novel species in genus Adlercreutzia.</title>
        <authorList>
            <person name="Liu X."/>
        </authorList>
    </citation>
    <scope>NUCLEOTIDE SEQUENCE [LARGE SCALE GENOMIC DNA]</scope>
    <source>
        <strain evidence="3 4">R7</strain>
    </source>
</reference>
<dbReference type="RefSeq" id="WP_338211480.1">
    <property type="nucleotide sequence ID" value="NZ_JAYMFF010000024.1"/>
</dbReference>
<dbReference type="Pfam" id="PF07510">
    <property type="entry name" value="GmrSD_C"/>
    <property type="match status" value="1"/>
</dbReference>
<comment type="caution">
    <text evidence="3">The sequence shown here is derived from an EMBL/GenBank/DDBJ whole genome shotgun (WGS) entry which is preliminary data.</text>
</comment>